<organism evidence="3 4">
    <name type="scientific">Pseudoalteromonas denitrificans DSM 6059</name>
    <dbReference type="NCBI Taxonomy" id="1123010"/>
    <lineage>
        <taxon>Bacteria</taxon>
        <taxon>Pseudomonadati</taxon>
        <taxon>Pseudomonadota</taxon>
        <taxon>Gammaproteobacteria</taxon>
        <taxon>Alteromonadales</taxon>
        <taxon>Pseudoalteromonadaceae</taxon>
        <taxon>Pseudoalteromonas</taxon>
    </lineage>
</organism>
<evidence type="ECO:0000256" key="2">
    <source>
        <dbReference type="RuleBase" id="RU003860"/>
    </source>
</evidence>
<dbReference type="GO" id="GO:0005829">
    <property type="term" value="C:cytosol"/>
    <property type="evidence" value="ECO:0007669"/>
    <property type="project" value="TreeGrafter"/>
</dbReference>
<dbReference type="RefSeq" id="WP_091982350.1">
    <property type="nucleotide sequence ID" value="NZ_FOLO01000008.1"/>
</dbReference>
<dbReference type="PANTHER" id="PTHR46229">
    <property type="entry name" value="BOLA TRANSCRIPTION REGULATOR"/>
    <property type="match status" value="1"/>
</dbReference>
<evidence type="ECO:0000313" key="3">
    <source>
        <dbReference type="EMBL" id="SFC35579.1"/>
    </source>
</evidence>
<dbReference type="EMBL" id="FOLO01000008">
    <property type="protein sequence ID" value="SFC35579.1"/>
    <property type="molecule type" value="Genomic_DNA"/>
</dbReference>
<dbReference type="OrthoDB" id="9801469at2"/>
<dbReference type="AlphaFoldDB" id="A0A1I1IGZ0"/>
<dbReference type="InterPro" id="IPR002634">
    <property type="entry name" value="BolA"/>
</dbReference>
<dbReference type="InterPro" id="IPR036065">
    <property type="entry name" value="BolA-like_sf"/>
</dbReference>
<comment type="similarity">
    <text evidence="1 2">Belongs to the BolA/IbaG family.</text>
</comment>
<evidence type="ECO:0000256" key="1">
    <source>
        <dbReference type="ARBA" id="ARBA00005578"/>
    </source>
</evidence>
<dbReference type="GO" id="GO:0006351">
    <property type="term" value="P:DNA-templated transcription"/>
    <property type="evidence" value="ECO:0007669"/>
    <property type="project" value="TreeGrafter"/>
</dbReference>
<dbReference type="PANTHER" id="PTHR46229:SF2">
    <property type="entry name" value="BOLA-LIKE PROTEIN 1"/>
    <property type="match status" value="1"/>
</dbReference>
<dbReference type="STRING" id="1123010.SAMN02745724_01478"/>
<dbReference type="InterPro" id="IPR050961">
    <property type="entry name" value="BolA/IbaG_stress_morph_reg"/>
</dbReference>
<dbReference type="SUPFAM" id="SSF82657">
    <property type="entry name" value="BolA-like"/>
    <property type="match status" value="1"/>
</dbReference>
<protein>
    <submittedName>
        <fullName evidence="3">Transcriptional regulator, BolA protein family</fullName>
    </submittedName>
</protein>
<dbReference type="PIRSF" id="PIRSF003113">
    <property type="entry name" value="BolA"/>
    <property type="match status" value="1"/>
</dbReference>
<dbReference type="Pfam" id="PF01722">
    <property type="entry name" value="BolA"/>
    <property type="match status" value="1"/>
</dbReference>
<sequence>MQMQFQIEEKLMANIACQHLIVTNESHMHSAGTDSHFKVIIVSTEFEGKRLLQRHRAINSVLADELANHIHALALHTYTEHEWTELYEQAPLSPKCAGGSKK</sequence>
<accession>A0A1I1IGZ0</accession>
<evidence type="ECO:0000313" key="4">
    <source>
        <dbReference type="Proteomes" id="UP000198862"/>
    </source>
</evidence>
<dbReference type="Gene3D" id="3.30.300.90">
    <property type="entry name" value="BolA-like"/>
    <property type="match status" value="1"/>
</dbReference>
<name>A0A1I1IGZ0_9GAMM</name>
<proteinExistence type="inferred from homology"/>
<reference evidence="3 4" key="1">
    <citation type="submission" date="2016-10" db="EMBL/GenBank/DDBJ databases">
        <authorList>
            <person name="de Groot N.N."/>
        </authorList>
    </citation>
    <scope>NUCLEOTIDE SEQUENCE [LARGE SCALE GENOMIC DNA]</scope>
    <source>
        <strain evidence="3 4">DSM 6059</strain>
    </source>
</reference>
<dbReference type="Proteomes" id="UP000198862">
    <property type="component" value="Unassembled WGS sequence"/>
</dbReference>
<gene>
    <name evidence="3" type="ORF">SAMN02745724_01478</name>
</gene>
<keyword evidence="4" id="KW-1185">Reference proteome</keyword>